<dbReference type="GO" id="GO:0009236">
    <property type="term" value="P:cobalamin biosynthetic process"/>
    <property type="evidence" value="ECO:0007669"/>
    <property type="project" value="UniProtKB-UniRule"/>
</dbReference>
<evidence type="ECO:0000256" key="14">
    <source>
        <dbReference type="ARBA" id="ARBA00025228"/>
    </source>
</evidence>
<organism evidence="20 21">
    <name type="scientific">Syntrophothermus lipocalidus (strain DSM 12680 / TGB-C1)</name>
    <dbReference type="NCBI Taxonomy" id="643648"/>
    <lineage>
        <taxon>Bacteria</taxon>
        <taxon>Bacillati</taxon>
        <taxon>Bacillota</taxon>
        <taxon>Clostridia</taxon>
        <taxon>Eubacteriales</taxon>
        <taxon>Syntrophomonadaceae</taxon>
        <taxon>Syntrophothermus</taxon>
    </lineage>
</organism>
<sequence length="258" mass="27180">MLRWGRSVLISVQFLTRLPVKIKDEVKAGELAGAAAVFPLTGLLIGAALLLIYYLSRVIWSHEVAVLLALAGLIGLTGGLHLDGLMDTADGIMSGKSRDKMLEIMKDSRVGAMGVIACFVVLAFKLVALILLEPAHVCRVLIVFTVIGRCSMVWALACFPYARSGPGTGRPFAENVTAKHAILATVIALTVVCGIAGVTGLALIGAGVFCGLAVAWYLNRRLNGLTGDTYGAINEVAETAVVLAALALAEHGWLSWLL</sequence>
<proteinExistence type="inferred from homology"/>
<dbReference type="RefSeq" id="WP_013175874.1">
    <property type="nucleotide sequence ID" value="NC_014220.1"/>
</dbReference>
<feature type="transmembrane region" description="Helical" evidence="19">
    <location>
        <begin position="31"/>
        <end position="55"/>
    </location>
</feature>
<evidence type="ECO:0000256" key="15">
    <source>
        <dbReference type="ARBA" id="ARBA00032605"/>
    </source>
</evidence>
<dbReference type="InterPro" id="IPR003805">
    <property type="entry name" value="CobS"/>
</dbReference>
<dbReference type="AlphaFoldDB" id="D7CP37"/>
<comment type="function">
    <text evidence="14 19">Joins adenosylcobinamide-GDP and alpha-ribazole to generate adenosylcobalamin (Ado-cobalamin). Also synthesizes adenosylcobalamin 5'-phosphate from adenosylcobinamide-GDP and alpha-ribazole 5'-phosphate.</text>
</comment>
<keyword evidence="10 19" id="KW-0812">Transmembrane</keyword>
<dbReference type="GO" id="GO:0005886">
    <property type="term" value="C:plasma membrane"/>
    <property type="evidence" value="ECO:0007669"/>
    <property type="project" value="UniProtKB-SubCell"/>
</dbReference>
<feature type="transmembrane region" description="Helical" evidence="19">
    <location>
        <begin position="110"/>
        <end position="132"/>
    </location>
</feature>
<dbReference type="HOGENOM" id="CLU_057426_3_1_9"/>
<comment type="cofactor">
    <cofactor evidence="1 19">
        <name>Mg(2+)</name>
        <dbReference type="ChEBI" id="CHEBI:18420"/>
    </cofactor>
</comment>
<evidence type="ECO:0000256" key="18">
    <source>
        <dbReference type="ARBA" id="ARBA00049504"/>
    </source>
</evidence>
<evidence type="ECO:0000256" key="13">
    <source>
        <dbReference type="ARBA" id="ARBA00023136"/>
    </source>
</evidence>
<evidence type="ECO:0000256" key="9">
    <source>
        <dbReference type="ARBA" id="ARBA00022679"/>
    </source>
</evidence>
<dbReference type="UniPathway" id="UPA00148">
    <property type="reaction ID" value="UER00238"/>
</dbReference>
<dbReference type="NCBIfam" id="TIGR00317">
    <property type="entry name" value="cobS"/>
    <property type="match status" value="1"/>
</dbReference>
<evidence type="ECO:0000256" key="6">
    <source>
        <dbReference type="ARBA" id="ARBA00015850"/>
    </source>
</evidence>
<dbReference type="GO" id="GO:0008818">
    <property type="term" value="F:cobalamin 5'-phosphate synthase activity"/>
    <property type="evidence" value="ECO:0007669"/>
    <property type="project" value="UniProtKB-UniRule"/>
</dbReference>
<dbReference type="eggNOG" id="COG0368">
    <property type="taxonomic scope" value="Bacteria"/>
</dbReference>
<comment type="catalytic activity">
    <reaction evidence="18 19">
        <text>alpha-ribazole 5'-phosphate + adenosylcob(III)inamide-GDP = adenosylcob(III)alamin 5'-phosphate + GMP + H(+)</text>
        <dbReference type="Rhea" id="RHEA:23560"/>
        <dbReference type="ChEBI" id="CHEBI:15378"/>
        <dbReference type="ChEBI" id="CHEBI:57918"/>
        <dbReference type="ChEBI" id="CHEBI:58115"/>
        <dbReference type="ChEBI" id="CHEBI:60487"/>
        <dbReference type="ChEBI" id="CHEBI:60493"/>
        <dbReference type="EC" id="2.7.8.26"/>
    </reaction>
</comment>
<keyword evidence="12 19" id="KW-1133">Transmembrane helix</keyword>
<reference evidence="21" key="1">
    <citation type="journal article" date="2010" name="Stand. Genomic Sci.">
        <title>Complete genome sequence of Syntrophothermus lipocalidus type strain (TGB-C1T).</title>
        <authorList>
            <consortium name="US DOE Joint Genome Institute (JGI-PGF)"/>
            <person name="Djao O."/>
            <person name="Zhang X."/>
            <person name="Lucas S."/>
            <person name="Lapidus A."/>
            <person name="Glavina Del Rio T."/>
            <person name="Nolan M."/>
            <person name="Tice H."/>
            <person name="Cheng J."/>
            <person name="Han C."/>
            <person name="Tapia R."/>
            <person name="Goodwin L."/>
            <person name="Pitluck S."/>
            <person name="Liolios K."/>
            <person name="Ivanova N."/>
            <person name="Mavromatis K."/>
            <person name="Mikhailova N."/>
            <person name="Ovchinnikova G."/>
            <person name="Pati A."/>
            <person name="Brambilla E."/>
            <person name="Chen A."/>
            <person name="Palaniappan K."/>
            <person name="Land M."/>
            <person name="Hauser L."/>
            <person name="Chang Y."/>
            <person name="Jeffries C."/>
            <person name="Rohde M."/>
            <person name="Sikorski J."/>
            <person name="Spring S."/>
            <person name="Goker M."/>
            <person name="Detter J."/>
            <person name="Woyke T."/>
            <person name="Bristow J."/>
            <person name="Eisen J."/>
            <person name="Markowitz V."/>
            <person name="Hugenholtz P."/>
            <person name="Kyrpides N."/>
            <person name="Klenk H."/>
        </authorList>
    </citation>
    <scope>NUCLEOTIDE SEQUENCE [LARGE SCALE GENOMIC DNA]</scope>
    <source>
        <strain evidence="21">DSM 12680 / TGB-C1</strain>
    </source>
</reference>
<comment type="subcellular location">
    <subcellularLocation>
        <location evidence="2 19">Cell membrane</location>
        <topology evidence="2 19">Multi-pass membrane protein</topology>
    </subcellularLocation>
</comment>
<dbReference type="GO" id="GO:0051073">
    <property type="term" value="F:adenosylcobinamide-GDP ribazoletransferase activity"/>
    <property type="evidence" value="ECO:0007669"/>
    <property type="project" value="UniProtKB-UniRule"/>
</dbReference>
<keyword evidence="13 19" id="KW-0472">Membrane</keyword>
<evidence type="ECO:0000256" key="10">
    <source>
        <dbReference type="ARBA" id="ARBA00022692"/>
    </source>
</evidence>
<dbReference type="EC" id="2.7.8.26" evidence="5 19"/>
<evidence type="ECO:0000256" key="7">
    <source>
        <dbReference type="ARBA" id="ARBA00022475"/>
    </source>
</evidence>
<evidence type="ECO:0000256" key="8">
    <source>
        <dbReference type="ARBA" id="ARBA00022573"/>
    </source>
</evidence>
<evidence type="ECO:0000256" key="2">
    <source>
        <dbReference type="ARBA" id="ARBA00004651"/>
    </source>
</evidence>
<accession>D7CP37</accession>
<evidence type="ECO:0000256" key="5">
    <source>
        <dbReference type="ARBA" id="ARBA00013200"/>
    </source>
</evidence>
<dbReference type="Proteomes" id="UP000000378">
    <property type="component" value="Chromosome"/>
</dbReference>
<dbReference type="PANTHER" id="PTHR34148">
    <property type="entry name" value="ADENOSYLCOBINAMIDE-GDP RIBAZOLETRANSFERASE"/>
    <property type="match status" value="1"/>
</dbReference>
<comment type="catalytic activity">
    <reaction evidence="17 19">
        <text>alpha-ribazole + adenosylcob(III)inamide-GDP = adenosylcob(III)alamin + GMP + H(+)</text>
        <dbReference type="Rhea" id="RHEA:16049"/>
        <dbReference type="ChEBI" id="CHEBI:10329"/>
        <dbReference type="ChEBI" id="CHEBI:15378"/>
        <dbReference type="ChEBI" id="CHEBI:18408"/>
        <dbReference type="ChEBI" id="CHEBI:58115"/>
        <dbReference type="ChEBI" id="CHEBI:60487"/>
        <dbReference type="EC" id="2.7.8.26"/>
    </reaction>
</comment>
<evidence type="ECO:0000256" key="16">
    <source>
        <dbReference type="ARBA" id="ARBA00032853"/>
    </source>
</evidence>
<evidence type="ECO:0000256" key="11">
    <source>
        <dbReference type="ARBA" id="ARBA00022842"/>
    </source>
</evidence>
<evidence type="ECO:0000256" key="4">
    <source>
        <dbReference type="ARBA" id="ARBA00010561"/>
    </source>
</evidence>
<evidence type="ECO:0000313" key="20">
    <source>
        <dbReference type="EMBL" id="ADI02472.1"/>
    </source>
</evidence>
<feature type="transmembrane region" description="Helical" evidence="19">
    <location>
        <begin position="182"/>
        <end position="215"/>
    </location>
</feature>
<comment type="similarity">
    <text evidence="4 19">Belongs to the CobS family.</text>
</comment>
<keyword evidence="21" id="KW-1185">Reference proteome</keyword>
<keyword evidence="9 19" id="KW-0808">Transferase</keyword>
<gene>
    <name evidence="19" type="primary">cobS</name>
    <name evidence="20" type="ordered locus">Slip_1714</name>
</gene>
<evidence type="ECO:0000256" key="3">
    <source>
        <dbReference type="ARBA" id="ARBA00004663"/>
    </source>
</evidence>
<evidence type="ECO:0000256" key="12">
    <source>
        <dbReference type="ARBA" id="ARBA00022989"/>
    </source>
</evidence>
<dbReference type="PANTHER" id="PTHR34148:SF1">
    <property type="entry name" value="ADENOSYLCOBINAMIDE-GDP RIBAZOLETRANSFERASE"/>
    <property type="match status" value="1"/>
</dbReference>
<comment type="pathway">
    <text evidence="3 19">Cofactor biosynthesis; adenosylcobalamin biosynthesis; adenosylcobalamin from cob(II)yrinate a,c-diamide: step 7/7.</text>
</comment>
<evidence type="ECO:0000256" key="1">
    <source>
        <dbReference type="ARBA" id="ARBA00001946"/>
    </source>
</evidence>
<dbReference type="EMBL" id="CP002048">
    <property type="protein sequence ID" value="ADI02472.1"/>
    <property type="molecule type" value="Genomic_DNA"/>
</dbReference>
<dbReference type="KEGG" id="slp:Slip_1714"/>
<name>D7CP37_SYNLT</name>
<evidence type="ECO:0000256" key="19">
    <source>
        <dbReference type="HAMAP-Rule" id="MF_00719"/>
    </source>
</evidence>
<dbReference type="Pfam" id="PF02654">
    <property type="entry name" value="CobS"/>
    <property type="match status" value="1"/>
</dbReference>
<dbReference type="STRING" id="643648.Slip_1714"/>
<evidence type="ECO:0000256" key="17">
    <source>
        <dbReference type="ARBA" id="ARBA00048623"/>
    </source>
</evidence>
<feature type="transmembrane region" description="Helical" evidence="19">
    <location>
        <begin position="139"/>
        <end position="162"/>
    </location>
</feature>
<protein>
    <recommendedName>
        <fullName evidence="6 19">Adenosylcobinamide-GDP ribazoletransferase</fullName>
        <ecNumber evidence="5 19">2.7.8.26</ecNumber>
    </recommendedName>
    <alternativeName>
        <fullName evidence="16 19">Cobalamin synthase</fullName>
    </alternativeName>
    <alternativeName>
        <fullName evidence="15 19">Cobalamin-5'-phosphate synthase</fullName>
    </alternativeName>
</protein>
<keyword evidence="11 19" id="KW-0460">Magnesium</keyword>
<dbReference type="HAMAP" id="MF_00719">
    <property type="entry name" value="CobS"/>
    <property type="match status" value="1"/>
</dbReference>
<reference evidence="20 21" key="2">
    <citation type="journal article" date="2010" name="Stand. Genomic Sci.">
        <title>Complete genome sequence of Syntrophothermus lipocalidus type strain (TGB-C1).</title>
        <authorList>
            <person name="Djao O.D."/>
            <person name="Zhang X."/>
            <person name="Lucas S."/>
            <person name="Lapidus A."/>
            <person name="Del Rio T.G."/>
            <person name="Nolan M."/>
            <person name="Tice H."/>
            <person name="Cheng J.F."/>
            <person name="Han C."/>
            <person name="Tapia R."/>
            <person name="Goodwin L."/>
            <person name="Pitluck S."/>
            <person name="Liolios K."/>
            <person name="Ivanova N."/>
            <person name="Mavromatis K."/>
            <person name="Mikhailova N."/>
            <person name="Ovchinnikova G."/>
            <person name="Pati A."/>
            <person name="Brambilla E."/>
            <person name="Chen A."/>
            <person name="Palaniappan K."/>
            <person name="Land M."/>
            <person name="Hauser L."/>
            <person name="Chang Y.J."/>
            <person name="Jeffries C.D."/>
            <person name="Rohde M."/>
            <person name="Sikorski J."/>
            <person name="Spring S."/>
            <person name="Goker M."/>
            <person name="Detter J.C."/>
            <person name="Woyke T."/>
            <person name="Bristow J."/>
            <person name="Eisen J.A."/>
            <person name="Markowitz V."/>
            <person name="Hugenholtz P."/>
            <person name="Kyrpides N.C."/>
            <person name="Klenk H.P."/>
        </authorList>
    </citation>
    <scope>NUCLEOTIDE SEQUENCE [LARGE SCALE GENOMIC DNA]</scope>
    <source>
        <strain evidence="21">DSM 12680 / TGB-C1</strain>
    </source>
</reference>
<evidence type="ECO:0000313" key="21">
    <source>
        <dbReference type="Proteomes" id="UP000000378"/>
    </source>
</evidence>
<keyword evidence="7 19" id="KW-1003">Cell membrane</keyword>
<feature type="transmembrane region" description="Helical" evidence="19">
    <location>
        <begin position="64"/>
        <end position="82"/>
    </location>
</feature>
<keyword evidence="8 19" id="KW-0169">Cobalamin biosynthesis</keyword>